<evidence type="ECO:0000256" key="2">
    <source>
        <dbReference type="ARBA" id="ARBA00009765"/>
    </source>
</evidence>
<comment type="subcellular location">
    <subcellularLocation>
        <location evidence="1">Membrane</location>
        <topology evidence="1">Multi-pass membrane protein</topology>
    </subcellularLocation>
</comment>
<dbReference type="EMBL" id="AEVN01000003">
    <property type="protein sequence ID" value="EFY05942.1"/>
    <property type="molecule type" value="Genomic_DNA"/>
</dbReference>
<keyword evidence="3 6" id="KW-0812">Transmembrane</keyword>
<dbReference type="InterPro" id="IPR002523">
    <property type="entry name" value="MgTranspt_CorA/ZnTranspt_ZntB"/>
</dbReference>
<keyword evidence="4 6" id="KW-1133">Transmembrane helix</keyword>
<dbReference type="InterPro" id="IPR047199">
    <property type="entry name" value="CorA-like"/>
</dbReference>
<dbReference type="CDD" id="cd12827">
    <property type="entry name" value="EcCorA_ZntB-like_u2"/>
    <property type="match status" value="1"/>
</dbReference>
<dbReference type="InterPro" id="IPR045861">
    <property type="entry name" value="CorA_cytoplasmic_dom"/>
</dbReference>
<evidence type="ECO:0000256" key="5">
    <source>
        <dbReference type="ARBA" id="ARBA00023136"/>
    </source>
</evidence>
<dbReference type="Gene3D" id="1.20.58.340">
    <property type="entry name" value="Magnesium transport protein CorA, transmembrane region"/>
    <property type="match status" value="2"/>
</dbReference>
<evidence type="ECO:0000313" key="8">
    <source>
        <dbReference type="Proteomes" id="UP000004923"/>
    </source>
</evidence>
<evidence type="ECO:0000256" key="6">
    <source>
        <dbReference type="SAM" id="Phobius"/>
    </source>
</evidence>
<organism evidence="7 8">
    <name type="scientific">Phascolarctobacterium succinatutens YIT 12067</name>
    <dbReference type="NCBI Taxonomy" id="626939"/>
    <lineage>
        <taxon>Bacteria</taxon>
        <taxon>Bacillati</taxon>
        <taxon>Bacillota</taxon>
        <taxon>Negativicutes</taxon>
        <taxon>Acidaminococcales</taxon>
        <taxon>Acidaminococcaceae</taxon>
        <taxon>Phascolarctobacterium</taxon>
    </lineage>
</organism>
<sequence length="336" mass="38650">MTQTVLYITPDRKEERRNPTMYKILKSTDQGLDELELEHLEKGYWLDIVAPSVEELQEIAAATKIQMDFLSAALDEEEKSRIEVEDDQILILVDIPFLRSNKDYDTLPLGIVVTEEGIATICLEPNAVTADFGTHNSKMFSTFKKTRFLFQILYKSATLYLKYIRIIIRRTDELEIHLRQSMENSELFNLLDLQKSLTYFSTSLRSNSIVLERLLRLRNATQSQHLIKVYEEDEDLLDDVIIEYKQAVEMVEMYSHILNSMMEVFASIISNNLNLVMKFLASVTIILAIPTLISGLWGMNVPVPFAENPFGFLIVISLAACIAIGTAFLLWKKRMF</sequence>
<evidence type="ECO:0000313" key="7">
    <source>
        <dbReference type="EMBL" id="EFY05942.1"/>
    </source>
</evidence>
<dbReference type="SUPFAM" id="SSF144083">
    <property type="entry name" value="Magnesium transport protein CorA, transmembrane region"/>
    <property type="match status" value="1"/>
</dbReference>
<dbReference type="PANTHER" id="PTHR47891">
    <property type="entry name" value="TRANSPORTER-RELATED"/>
    <property type="match status" value="1"/>
</dbReference>
<feature type="transmembrane region" description="Helical" evidence="6">
    <location>
        <begin position="310"/>
        <end position="331"/>
    </location>
</feature>
<comment type="similarity">
    <text evidence="2">Belongs to the CorA metal ion transporter (MIT) (TC 1.A.35) family.</text>
</comment>
<dbReference type="Gene3D" id="3.30.460.20">
    <property type="entry name" value="CorA soluble domain-like"/>
    <property type="match status" value="1"/>
</dbReference>
<dbReference type="InterPro" id="IPR045863">
    <property type="entry name" value="CorA_TM1_TM2"/>
</dbReference>
<protein>
    <submittedName>
        <fullName evidence="7">CorA-like protein</fullName>
    </submittedName>
</protein>
<accession>E8LB26</accession>
<evidence type="ECO:0000256" key="1">
    <source>
        <dbReference type="ARBA" id="ARBA00004141"/>
    </source>
</evidence>
<dbReference type="HOGENOM" id="CLU_007127_8_1_9"/>
<dbReference type="GO" id="GO:0016020">
    <property type="term" value="C:membrane"/>
    <property type="evidence" value="ECO:0007669"/>
    <property type="project" value="UniProtKB-SubCell"/>
</dbReference>
<comment type="caution">
    <text evidence="7">The sequence shown here is derived from an EMBL/GenBank/DDBJ whole genome shotgun (WGS) entry which is preliminary data.</text>
</comment>
<evidence type="ECO:0000256" key="4">
    <source>
        <dbReference type="ARBA" id="ARBA00022989"/>
    </source>
</evidence>
<gene>
    <name evidence="7" type="ORF">HMPREF9443_00034</name>
</gene>
<dbReference type="Pfam" id="PF01544">
    <property type="entry name" value="CorA"/>
    <property type="match status" value="1"/>
</dbReference>
<keyword evidence="5 6" id="KW-0472">Membrane</keyword>
<dbReference type="Proteomes" id="UP000004923">
    <property type="component" value="Unassembled WGS sequence"/>
</dbReference>
<evidence type="ECO:0000256" key="3">
    <source>
        <dbReference type="ARBA" id="ARBA00022692"/>
    </source>
</evidence>
<dbReference type="AlphaFoldDB" id="E8LB26"/>
<name>E8LB26_9FIRM</name>
<dbReference type="eggNOG" id="COG0598">
    <property type="taxonomic scope" value="Bacteria"/>
</dbReference>
<dbReference type="PANTHER" id="PTHR47891:SF2">
    <property type="entry name" value="MAGNESIUM AND COBALT TRANSPORTER"/>
    <property type="match status" value="1"/>
</dbReference>
<proteinExistence type="inferred from homology"/>
<dbReference type="GO" id="GO:0046873">
    <property type="term" value="F:metal ion transmembrane transporter activity"/>
    <property type="evidence" value="ECO:0007669"/>
    <property type="project" value="InterPro"/>
</dbReference>
<feature type="transmembrane region" description="Helical" evidence="6">
    <location>
        <begin position="279"/>
        <end position="298"/>
    </location>
</feature>
<keyword evidence="8" id="KW-1185">Reference proteome</keyword>
<reference evidence="7 8" key="1">
    <citation type="submission" date="2011-01" db="EMBL/GenBank/DDBJ databases">
        <authorList>
            <person name="Weinstock G."/>
            <person name="Sodergren E."/>
            <person name="Clifton S."/>
            <person name="Fulton L."/>
            <person name="Fulton B."/>
            <person name="Courtney L."/>
            <person name="Fronick C."/>
            <person name="Harrison M."/>
            <person name="Strong C."/>
            <person name="Farmer C."/>
            <person name="Delahaunty K."/>
            <person name="Markovic C."/>
            <person name="Hall O."/>
            <person name="Minx P."/>
            <person name="Tomlinson C."/>
            <person name="Mitreva M."/>
            <person name="Hou S."/>
            <person name="Chen J."/>
            <person name="Wollam A."/>
            <person name="Pepin K.H."/>
            <person name="Johnson M."/>
            <person name="Bhonagiri V."/>
            <person name="Zhang X."/>
            <person name="Suruliraj S."/>
            <person name="Warren W."/>
            <person name="Chinwalla A."/>
            <person name="Mardis E.R."/>
            <person name="Wilson R.K."/>
        </authorList>
    </citation>
    <scope>NUCLEOTIDE SEQUENCE [LARGE SCALE GENOMIC DNA]</scope>
    <source>
        <strain evidence="7 8">YIT 12067</strain>
    </source>
</reference>
<dbReference type="SUPFAM" id="SSF143865">
    <property type="entry name" value="CorA soluble domain-like"/>
    <property type="match status" value="1"/>
</dbReference>